<dbReference type="Gramene" id="TuG1812G0200002193.01.T01">
    <property type="protein sequence ID" value="TuG1812G0200002193.01.T01.cds403248"/>
    <property type="gene ID" value="TuG1812G0200002193.01"/>
</dbReference>
<evidence type="ECO:0000313" key="1">
    <source>
        <dbReference type="EnsemblPlants" id="TuG1812G0200002193.01.T01.cds403248"/>
    </source>
</evidence>
<sequence>MALAGHSEFQCGRRGHHLDHMEGVALVLVRRVDQLNVPKKSLSRQPETCDANN</sequence>
<protein>
    <submittedName>
        <fullName evidence="1">Uncharacterized protein</fullName>
    </submittedName>
</protein>
<evidence type="ECO:0000313" key="2">
    <source>
        <dbReference type="Proteomes" id="UP000015106"/>
    </source>
</evidence>
<dbReference type="Proteomes" id="UP000015106">
    <property type="component" value="Chromosome 2"/>
</dbReference>
<name>A0A8R7TFQ3_TRIUA</name>
<reference evidence="1" key="2">
    <citation type="submission" date="2018-03" db="EMBL/GenBank/DDBJ databases">
        <title>The Triticum urartu genome reveals the dynamic nature of wheat genome evolution.</title>
        <authorList>
            <person name="Ling H."/>
            <person name="Ma B."/>
            <person name="Shi X."/>
            <person name="Liu H."/>
            <person name="Dong L."/>
            <person name="Sun H."/>
            <person name="Cao Y."/>
            <person name="Gao Q."/>
            <person name="Zheng S."/>
            <person name="Li Y."/>
            <person name="Yu Y."/>
            <person name="Du H."/>
            <person name="Qi M."/>
            <person name="Li Y."/>
            <person name="Yu H."/>
            <person name="Cui Y."/>
            <person name="Wang N."/>
            <person name="Chen C."/>
            <person name="Wu H."/>
            <person name="Zhao Y."/>
            <person name="Zhang J."/>
            <person name="Li Y."/>
            <person name="Zhou W."/>
            <person name="Zhang B."/>
            <person name="Hu W."/>
            <person name="Eijk M."/>
            <person name="Tang J."/>
            <person name="Witsenboer H."/>
            <person name="Zhao S."/>
            <person name="Li Z."/>
            <person name="Zhang A."/>
            <person name="Wang D."/>
            <person name="Liang C."/>
        </authorList>
    </citation>
    <scope>NUCLEOTIDE SEQUENCE [LARGE SCALE GENOMIC DNA]</scope>
    <source>
        <strain evidence="1">cv. G1812</strain>
    </source>
</reference>
<reference evidence="1" key="3">
    <citation type="submission" date="2022-06" db="UniProtKB">
        <authorList>
            <consortium name="EnsemblPlants"/>
        </authorList>
    </citation>
    <scope>IDENTIFICATION</scope>
</reference>
<reference evidence="2" key="1">
    <citation type="journal article" date="2013" name="Nature">
        <title>Draft genome of the wheat A-genome progenitor Triticum urartu.</title>
        <authorList>
            <person name="Ling H.Q."/>
            <person name="Zhao S."/>
            <person name="Liu D."/>
            <person name="Wang J."/>
            <person name="Sun H."/>
            <person name="Zhang C."/>
            <person name="Fan H."/>
            <person name="Li D."/>
            <person name="Dong L."/>
            <person name="Tao Y."/>
            <person name="Gao C."/>
            <person name="Wu H."/>
            <person name="Li Y."/>
            <person name="Cui Y."/>
            <person name="Guo X."/>
            <person name="Zheng S."/>
            <person name="Wang B."/>
            <person name="Yu K."/>
            <person name="Liang Q."/>
            <person name="Yang W."/>
            <person name="Lou X."/>
            <person name="Chen J."/>
            <person name="Feng M."/>
            <person name="Jian J."/>
            <person name="Zhang X."/>
            <person name="Luo G."/>
            <person name="Jiang Y."/>
            <person name="Liu J."/>
            <person name="Wang Z."/>
            <person name="Sha Y."/>
            <person name="Zhang B."/>
            <person name="Wu H."/>
            <person name="Tang D."/>
            <person name="Shen Q."/>
            <person name="Xue P."/>
            <person name="Zou S."/>
            <person name="Wang X."/>
            <person name="Liu X."/>
            <person name="Wang F."/>
            <person name="Yang Y."/>
            <person name="An X."/>
            <person name="Dong Z."/>
            <person name="Zhang K."/>
            <person name="Zhang X."/>
            <person name="Luo M.C."/>
            <person name="Dvorak J."/>
            <person name="Tong Y."/>
            <person name="Wang J."/>
            <person name="Yang H."/>
            <person name="Li Z."/>
            <person name="Wang D."/>
            <person name="Zhang A."/>
            <person name="Wang J."/>
        </authorList>
    </citation>
    <scope>NUCLEOTIDE SEQUENCE</scope>
    <source>
        <strain evidence="2">cv. G1812</strain>
    </source>
</reference>
<dbReference type="EnsemblPlants" id="TuG1812G0200002193.01.T01">
    <property type="protein sequence ID" value="TuG1812G0200002193.01.T01.cds403248"/>
    <property type="gene ID" value="TuG1812G0200002193.01"/>
</dbReference>
<proteinExistence type="predicted"/>
<keyword evidence="2" id="KW-1185">Reference proteome</keyword>
<organism evidence="1 2">
    <name type="scientific">Triticum urartu</name>
    <name type="common">Red wild einkorn</name>
    <name type="synonym">Crithodium urartu</name>
    <dbReference type="NCBI Taxonomy" id="4572"/>
    <lineage>
        <taxon>Eukaryota</taxon>
        <taxon>Viridiplantae</taxon>
        <taxon>Streptophyta</taxon>
        <taxon>Embryophyta</taxon>
        <taxon>Tracheophyta</taxon>
        <taxon>Spermatophyta</taxon>
        <taxon>Magnoliopsida</taxon>
        <taxon>Liliopsida</taxon>
        <taxon>Poales</taxon>
        <taxon>Poaceae</taxon>
        <taxon>BOP clade</taxon>
        <taxon>Pooideae</taxon>
        <taxon>Triticodae</taxon>
        <taxon>Triticeae</taxon>
        <taxon>Triticinae</taxon>
        <taxon>Triticum</taxon>
    </lineage>
</organism>
<dbReference type="AlphaFoldDB" id="A0A8R7TFQ3"/>
<accession>A0A8R7TFQ3</accession>